<name>A0A089LAQ0_PAEBO</name>
<dbReference type="EMBL" id="CP009285">
    <property type="protein sequence ID" value="AIQ56228.1"/>
    <property type="molecule type" value="Genomic_DNA"/>
</dbReference>
<proteinExistence type="predicted"/>
<evidence type="ECO:0000313" key="3">
    <source>
        <dbReference type="Proteomes" id="UP000029518"/>
    </source>
</evidence>
<gene>
    <name evidence="2" type="ORF">PBOR_04100</name>
</gene>
<evidence type="ECO:0000256" key="1">
    <source>
        <dbReference type="SAM" id="Phobius"/>
    </source>
</evidence>
<dbReference type="Proteomes" id="UP000029518">
    <property type="component" value="Chromosome"/>
</dbReference>
<reference evidence="2" key="1">
    <citation type="submission" date="2014-08" db="EMBL/GenBank/DDBJ databases">
        <title>Comparative genomics of the Paenibacillus odorifer group.</title>
        <authorList>
            <person name="den Bakker H.C."/>
            <person name="Tsai Y.-C.Y.-C."/>
            <person name="Martin N."/>
            <person name="Korlach J."/>
            <person name="Wiedmann M."/>
        </authorList>
    </citation>
    <scope>NUCLEOTIDE SEQUENCE [LARGE SCALE GENOMIC DNA]</scope>
    <source>
        <strain evidence="2">DSM 13188</strain>
    </source>
</reference>
<keyword evidence="3" id="KW-1185">Reference proteome</keyword>
<keyword evidence="1" id="KW-1133">Transmembrane helix</keyword>
<dbReference type="HOGENOM" id="CLU_2651009_0_0_9"/>
<protein>
    <submittedName>
        <fullName evidence="2">Uncharacterized protein</fullName>
    </submittedName>
</protein>
<sequence>MTEGDFGTGAAVASAFMFGFQPWTTVLIKKSKHNSGRKSKYSPQWRLLLALQPILKEDYVKMTQQQPDESRQAVSS</sequence>
<keyword evidence="1" id="KW-0812">Transmembrane</keyword>
<organism evidence="2 3">
    <name type="scientific">Paenibacillus borealis</name>
    <dbReference type="NCBI Taxonomy" id="160799"/>
    <lineage>
        <taxon>Bacteria</taxon>
        <taxon>Bacillati</taxon>
        <taxon>Bacillota</taxon>
        <taxon>Bacilli</taxon>
        <taxon>Bacillales</taxon>
        <taxon>Paenibacillaceae</taxon>
        <taxon>Paenibacillus</taxon>
    </lineage>
</organism>
<dbReference type="KEGG" id="pbd:PBOR_04100"/>
<keyword evidence="1" id="KW-0472">Membrane</keyword>
<accession>A0A089LAQ0</accession>
<evidence type="ECO:0000313" key="2">
    <source>
        <dbReference type="EMBL" id="AIQ56228.1"/>
    </source>
</evidence>
<feature type="transmembrane region" description="Helical" evidence="1">
    <location>
        <begin position="6"/>
        <end position="28"/>
    </location>
</feature>
<dbReference type="AlphaFoldDB" id="A0A089LAQ0"/>